<evidence type="ECO:0000256" key="1">
    <source>
        <dbReference type="SAM" id="MobiDB-lite"/>
    </source>
</evidence>
<evidence type="ECO:0000256" key="2">
    <source>
        <dbReference type="SAM" id="Phobius"/>
    </source>
</evidence>
<evidence type="ECO:0000313" key="4">
    <source>
        <dbReference type="EMBL" id="TWI87429.1"/>
    </source>
</evidence>
<name>A0A562T1A9_9HYPH</name>
<feature type="transmembrane region" description="Helical" evidence="2">
    <location>
        <begin position="105"/>
        <end position="126"/>
    </location>
</feature>
<dbReference type="GO" id="GO:0005886">
    <property type="term" value="C:plasma membrane"/>
    <property type="evidence" value="ECO:0007669"/>
    <property type="project" value="InterPro"/>
</dbReference>
<accession>A0A562T1A9</accession>
<dbReference type="OrthoDB" id="9816387at2"/>
<feature type="compositionally biased region" description="Low complexity" evidence="1">
    <location>
        <begin position="222"/>
        <end position="238"/>
    </location>
</feature>
<gene>
    <name evidence="4" type="ORF">JM93_01994</name>
</gene>
<reference evidence="4 5" key="1">
    <citation type="submission" date="2019-07" db="EMBL/GenBank/DDBJ databases">
        <title>Genomic Encyclopedia of Archaeal and Bacterial Type Strains, Phase II (KMG-II): from individual species to whole genera.</title>
        <authorList>
            <person name="Goeker M."/>
        </authorList>
    </citation>
    <scope>NUCLEOTIDE SEQUENCE [LARGE SCALE GENOMIC DNA]</scope>
    <source>
        <strain evidence="4 5">ATCC BAA-252</strain>
    </source>
</reference>
<dbReference type="InterPro" id="IPR051474">
    <property type="entry name" value="Anti-sigma-K/W_factor"/>
</dbReference>
<dbReference type="Proteomes" id="UP000320593">
    <property type="component" value="Unassembled WGS sequence"/>
</dbReference>
<dbReference type="InterPro" id="IPR018764">
    <property type="entry name" value="RskA_C"/>
</dbReference>
<protein>
    <submittedName>
        <fullName evidence="4">Anti-sigma-K factor RskA</fullName>
    </submittedName>
</protein>
<proteinExistence type="predicted"/>
<dbReference type="PANTHER" id="PTHR37461">
    <property type="entry name" value="ANTI-SIGMA-K FACTOR RSKA"/>
    <property type="match status" value="1"/>
</dbReference>
<dbReference type="EMBL" id="VLLF01000004">
    <property type="protein sequence ID" value="TWI87429.1"/>
    <property type="molecule type" value="Genomic_DNA"/>
</dbReference>
<keyword evidence="2" id="KW-0472">Membrane</keyword>
<evidence type="ECO:0000259" key="3">
    <source>
        <dbReference type="Pfam" id="PF10099"/>
    </source>
</evidence>
<organism evidence="4 5">
    <name type="scientific">Roseibium hamelinense</name>
    <dbReference type="NCBI Taxonomy" id="150831"/>
    <lineage>
        <taxon>Bacteria</taxon>
        <taxon>Pseudomonadati</taxon>
        <taxon>Pseudomonadota</taxon>
        <taxon>Alphaproteobacteria</taxon>
        <taxon>Hyphomicrobiales</taxon>
        <taxon>Stappiaceae</taxon>
        <taxon>Roseibium</taxon>
    </lineage>
</organism>
<dbReference type="GO" id="GO:0006417">
    <property type="term" value="P:regulation of translation"/>
    <property type="evidence" value="ECO:0007669"/>
    <property type="project" value="TreeGrafter"/>
</dbReference>
<sequence>MSQTKRPHSELADEFVIGLLDSVEQAEAEKLLETNAGFAALVEGSRRRFSELDDTVEPQELPADMWSRISGGLDDTAGDAAPQTDTAPETVVPFARPEKSARPRALIVTTAASLAASLILAIALTWNVMTTVEPKVVAVLLNDDGQPVAMIEGTEDNRTLVTMLGDTEVPAGQVLQLWTKPDPDGPPVSVGVFDTPQKTTLSAPALPSPETDQLYEITFEQPGGSPTGLPTGPILGKGFTRQPN</sequence>
<evidence type="ECO:0000313" key="5">
    <source>
        <dbReference type="Proteomes" id="UP000320593"/>
    </source>
</evidence>
<dbReference type="Pfam" id="PF10099">
    <property type="entry name" value="RskA_C"/>
    <property type="match status" value="1"/>
</dbReference>
<dbReference type="PANTHER" id="PTHR37461:SF1">
    <property type="entry name" value="ANTI-SIGMA-K FACTOR RSKA"/>
    <property type="match status" value="1"/>
</dbReference>
<keyword evidence="5" id="KW-1185">Reference proteome</keyword>
<keyword evidence="2" id="KW-1133">Transmembrane helix</keyword>
<feature type="domain" description="Anti-sigma K factor RskA C-terminal" evidence="3">
    <location>
        <begin position="112"/>
        <end position="234"/>
    </location>
</feature>
<dbReference type="RefSeq" id="WP_145342767.1">
    <property type="nucleotide sequence ID" value="NZ_SMLY01000081.1"/>
</dbReference>
<dbReference type="GO" id="GO:0016989">
    <property type="term" value="F:sigma factor antagonist activity"/>
    <property type="evidence" value="ECO:0007669"/>
    <property type="project" value="TreeGrafter"/>
</dbReference>
<feature type="region of interest" description="Disordered" evidence="1">
    <location>
        <begin position="220"/>
        <end position="244"/>
    </location>
</feature>
<dbReference type="AlphaFoldDB" id="A0A562T1A9"/>
<keyword evidence="2" id="KW-0812">Transmembrane</keyword>
<comment type="caution">
    <text evidence="4">The sequence shown here is derived from an EMBL/GenBank/DDBJ whole genome shotgun (WGS) entry which is preliminary data.</text>
</comment>